<keyword evidence="1" id="KW-0732">Signal</keyword>
<dbReference type="SUPFAM" id="SSF49373">
    <property type="entry name" value="Invasin/intimin cell-adhesion fragments"/>
    <property type="match status" value="1"/>
</dbReference>
<name>A0A4Z0QWG5_9FIRM</name>
<reference evidence="2 3" key="1">
    <citation type="submission" date="2019-03" db="EMBL/GenBank/DDBJ databases">
        <title>Draft Genome Sequence of Desulfosporosinus fructosivorans Strain 63.6F, Isolated from Marine Sediment in the Baltic Sea.</title>
        <authorList>
            <person name="Hausmann B."/>
            <person name="Vandieken V."/>
            <person name="Pjevac P."/>
            <person name="Schreck K."/>
            <person name="Herbold C.W."/>
            <person name="Loy A."/>
        </authorList>
    </citation>
    <scope>NUCLEOTIDE SEQUENCE [LARGE SCALE GENOMIC DNA]</scope>
    <source>
        <strain evidence="2 3">63.6F</strain>
    </source>
</reference>
<feature type="signal peptide" evidence="1">
    <location>
        <begin position="1"/>
        <end position="27"/>
    </location>
</feature>
<evidence type="ECO:0000313" key="2">
    <source>
        <dbReference type="EMBL" id="TGE34848.1"/>
    </source>
</evidence>
<organism evidence="2 3">
    <name type="scientific">Desulfosporosinus fructosivorans</name>
    <dbReference type="NCBI Taxonomy" id="2018669"/>
    <lineage>
        <taxon>Bacteria</taxon>
        <taxon>Bacillati</taxon>
        <taxon>Bacillota</taxon>
        <taxon>Clostridia</taxon>
        <taxon>Eubacteriales</taxon>
        <taxon>Desulfitobacteriaceae</taxon>
        <taxon>Desulfosporosinus</taxon>
    </lineage>
</organism>
<dbReference type="RefSeq" id="WP_135552910.1">
    <property type="nucleotide sequence ID" value="NZ_SPQQ01000026.1"/>
</dbReference>
<proteinExistence type="predicted"/>
<protein>
    <recommendedName>
        <fullName evidence="4">BIG2 domain-containing protein</fullName>
    </recommendedName>
</protein>
<gene>
    <name evidence="2" type="ORF">E4K67_28355</name>
</gene>
<feature type="chain" id="PRO_5021471872" description="BIG2 domain-containing protein" evidence="1">
    <location>
        <begin position="28"/>
        <end position="380"/>
    </location>
</feature>
<dbReference type="EMBL" id="SPQQ01000026">
    <property type="protein sequence ID" value="TGE34848.1"/>
    <property type="molecule type" value="Genomic_DNA"/>
</dbReference>
<comment type="caution">
    <text evidence="2">The sequence shown here is derived from an EMBL/GenBank/DDBJ whole genome shotgun (WGS) entry which is preliminary data.</text>
</comment>
<dbReference type="AlphaFoldDB" id="A0A4Z0QWG5"/>
<evidence type="ECO:0000256" key="1">
    <source>
        <dbReference type="SAM" id="SignalP"/>
    </source>
</evidence>
<sequence>MKKVEKALASLAIAGMALTMIPFNAFAEGAVSTRTSLGAGTGQQIVEQIADKGGSSNKASIDQIVTEIMSYRGYLNPSEKDSLNQARTNFLTAAQNGTLRSAADGLLTEQVVAKFQAKGVTRADAKVAIIQSLQAFQAIHYSDDNATLERALVKFITQNGRTFRTLFGDDFKAELFYGFMMATQDELQKEIKKEIKHNPLSLLGFGGSSSSALKGKLVECLKTALHNVTGPVNSKYHVFDQKLADIGWNIDLLVETQRQVGVVIDPSNAAEKAVAMSVIRSQIQCKINGTMSDPLTPLTLKKADNKLKLVLAVKGIDTGAFNIAGLLAWKTDNSAIATVAEDGSSIKAGTTEGTTVITAYRMNDSQVEANELIRITVAVD</sequence>
<evidence type="ECO:0008006" key="4">
    <source>
        <dbReference type="Google" id="ProtNLM"/>
    </source>
</evidence>
<dbReference type="Proteomes" id="UP000298460">
    <property type="component" value="Unassembled WGS sequence"/>
</dbReference>
<evidence type="ECO:0000313" key="3">
    <source>
        <dbReference type="Proteomes" id="UP000298460"/>
    </source>
</evidence>
<keyword evidence="3" id="KW-1185">Reference proteome</keyword>
<dbReference type="OrthoDB" id="1791830at2"/>
<accession>A0A4Z0QWG5</accession>
<dbReference type="InterPro" id="IPR008964">
    <property type="entry name" value="Invasin/intimin_cell_adhesion"/>
</dbReference>